<evidence type="ECO:0000256" key="2">
    <source>
        <dbReference type="ARBA" id="ARBA00022448"/>
    </source>
</evidence>
<dbReference type="EMBL" id="FOXB01000041">
    <property type="protein sequence ID" value="SFP79239.1"/>
    <property type="molecule type" value="Genomic_DNA"/>
</dbReference>
<dbReference type="InterPro" id="IPR023614">
    <property type="entry name" value="Porin_dom_sf"/>
</dbReference>
<sequence>MKKLIFLFAISLSLTKILAADMVNEQIDITTIRNYIGDVQPLEHTKAQIRFGFLNLNMADESLNDTKSFAIGGHLHLGSKRWHGVKVSFESYAVKDLTLLYNSDDTNRDFFDSQGNGFITLSQAFIDGKFKNTTIKLGRQMINTPHLDSDDIRMMPNYFQAFVIKNSDFKNLELTVAKVDKMAGWENGLDSSKFIDIEKVAGSDKNSDGLYMLSAVYNGIEDFNFQAWYYYLRDLYDIIYLEIVKEFKVNQATFTLGLQYDRSNGIGSMLLGDIGSSTYGITLHTHYSGLQLLFAYNKDLGKTGAIGSFGGGPFFTSLEDQTIDAIGEKGDAWIIGCEYNFKNFKLSTIYGSFQAKNKEIYNVTETDFISEYEISNRFSVTLAYAMINDKNLNNGYNQLRFIMNYNFW</sequence>
<dbReference type="InterPro" id="IPR005318">
    <property type="entry name" value="OM_porin_bac"/>
</dbReference>
<dbReference type="Gene3D" id="2.40.160.10">
    <property type="entry name" value="Porin"/>
    <property type="match status" value="1"/>
</dbReference>
<feature type="signal peptide" evidence="4">
    <location>
        <begin position="1"/>
        <end position="19"/>
    </location>
</feature>
<keyword evidence="6" id="KW-1185">Reference proteome</keyword>
<dbReference type="GO" id="GO:0015288">
    <property type="term" value="F:porin activity"/>
    <property type="evidence" value="ECO:0007669"/>
    <property type="project" value="TreeGrafter"/>
</dbReference>
<evidence type="ECO:0000256" key="3">
    <source>
        <dbReference type="ARBA" id="ARBA00022729"/>
    </source>
</evidence>
<dbReference type="STRING" id="223786.SAMN05216234_14110"/>
<keyword evidence="2" id="KW-0813">Transport</keyword>
<dbReference type="AlphaFoldDB" id="A0A1I5T869"/>
<evidence type="ECO:0000313" key="6">
    <source>
        <dbReference type="Proteomes" id="UP000199227"/>
    </source>
</evidence>
<dbReference type="SUPFAM" id="SSF56935">
    <property type="entry name" value="Porins"/>
    <property type="match status" value="1"/>
</dbReference>
<accession>A0A1I5T869</accession>
<organism evidence="5 6">
    <name type="scientific">Hydrogenimonas thermophila</name>
    <dbReference type="NCBI Taxonomy" id="223786"/>
    <lineage>
        <taxon>Bacteria</taxon>
        <taxon>Pseudomonadati</taxon>
        <taxon>Campylobacterota</taxon>
        <taxon>Epsilonproteobacteria</taxon>
        <taxon>Campylobacterales</taxon>
        <taxon>Hydrogenimonadaceae</taxon>
        <taxon>Hydrogenimonas</taxon>
    </lineage>
</organism>
<feature type="chain" id="PRO_5011470635" evidence="4">
    <location>
        <begin position="20"/>
        <end position="408"/>
    </location>
</feature>
<protein>
    <submittedName>
        <fullName evidence="5">Outer membrane porin, OprD family</fullName>
    </submittedName>
</protein>
<gene>
    <name evidence="5" type="ORF">SAMN05216234_14110</name>
</gene>
<dbReference type="RefSeq" id="WP_177202043.1">
    <property type="nucleotide sequence ID" value="NZ_FOXB01000041.1"/>
</dbReference>
<keyword evidence="3 4" id="KW-0732">Signal</keyword>
<evidence type="ECO:0000313" key="5">
    <source>
        <dbReference type="EMBL" id="SFP79239.1"/>
    </source>
</evidence>
<comment type="similarity">
    <text evidence="1">Belongs to the outer membrane porin (Opr) (TC 1.B.25) family.</text>
</comment>
<proteinExistence type="inferred from homology"/>
<dbReference type="GO" id="GO:0016020">
    <property type="term" value="C:membrane"/>
    <property type="evidence" value="ECO:0007669"/>
    <property type="project" value="InterPro"/>
</dbReference>
<dbReference type="Pfam" id="PF03573">
    <property type="entry name" value="OprD"/>
    <property type="match status" value="1"/>
</dbReference>
<reference evidence="5 6" key="1">
    <citation type="submission" date="2016-10" db="EMBL/GenBank/DDBJ databases">
        <authorList>
            <person name="de Groot N.N."/>
        </authorList>
    </citation>
    <scope>NUCLEOTIDE SEQUENCE [LARGE SCALE GENOMIC DNA]</scope>
    <source>
        <strain evidence="5 6">EP1-55-1</strain>
    </source>
</reference>
<evidence type="ECO:0000256" key="1">
    <source>
        <dbReference type="ARBA" id="ARBA00009075"/>
    </source>
</evidence>
<name>A0A1I5T869_9BACT</name>
<dbReference type="PANTHER" id="PTHR34596:SF2">
    <property type="entry name" value="CHITOPORIN"/>
    <property type="match status" value="1"/>
</dbReference>
<dbReference type="PANTHER" id="PTHR34596">
    <property type="entry name" value="CHITOPORIN"/>
    <property type="match status" value="1"/>
</dbReference>
<dbReference type="Proteomes" id="UP000199227">
    <property type="component" value="Unassembled WGS sequence"/>
</dbReference>
<evidence type="ECO:0000256" key="4">
    <source>
        <dbReference type="SAM" id="SignalP"/>
    </source>
</evidence>